<dbReference type="Pfam" id="PF00550">
    <property type="entry name" value="PP-binding"/>
    <property type="match status" value="1"/>
</dbReference>
<dbReference type="Gene3D" id="1.10.1200.10">
    <property type="entry name" value="ACP-like"/>
    <property type="match status" value="1"/>
</dbReference>
<feature type="region of interest" description="Disordered" evidence="1">
    <location>
        <begin position="92"/>
        <end position="114"/>
    </location>
</feature>
<dbReference type="EMBL" id="RBKT01000001">
    <property type="protein sequence ID" value="RKR86570.1"/>
    <property type="molecule type" value="Genomic_DNA"/>
</dbReference>
<organism evidence="3 4">
    <name type="scientific">Micromonospora pisi</name>
    <dbReference type="NCBI Taxonomy" id="589240"/>
    <lineage>
        <taxon>Bacteria</taxon>
        <taxon>Bacillati</taxon>
        <taxon>Actinomycetota</taxon>
        <taxon>Actinomycetes</taxon>
        <taxon>Micromonosporales</taxon>
        <taxon>Micromonosporaceae</taxon>
        <taxon>Micromonospora</taxon>
    </lineage>
</organism>
<evidence type="ECO:0000256" key="1">
    <source>
        <dbReference type="SAM" id="MobiDB-lite"/>
    </source>
</evidence>
<gene>
    <name evidence="3" type="ORF">BDK92_0803</name>
</gene>
<protein>
    <submittedName>
        <fullName evidence="3">Acyl carrier protein</fullName>
    </submittedName>
</protein>
<dbReference type="PROSITE" id="PS50075">
    <property type="entry name" value="CARRIER"/>
    <property type="match status" value="1"/>
</dbReference>
<dbReference type="RefSeq" id="WP_121154677.1">
    <property type="nucleotide sequence ID" value="NZ_RBKT01000001.1"/>
</dbReference>
<name>A0A495JC34_9ACTN</name>
<evidence type="ECO:0000313" key="4">
    <source>
        <dbReference type="Proteomes" id="UP000277671"/>
    </source>
</evidence>
<dbReference type="Proteomes" id="UP000277671">
    <property type="component" value="Unassembled WGS sequence"/>
</dbReference>
<sequence>MAASHADILAELTEIIHAVLGDFATDAPITMDTAFRDELGMESIDVVSLAGRLQARYGNTVNFAHFVAKLDLETVGELRVGQLVEHIAHSLDAAESGRDTPAEASPTVVEAVRS</sequence>
<reference evidence="3 4" key="1">
    <citation type="submission" date="2018-10" db="EMBL/GenBank/DDBJ databases">
        <title>Sequencing the genomes of 1000 actinobacteria strains.</title>
        <authorList>
            <person name="Klenk H.-P."/>
        </authorList>
    </citation>
    <scope>NUCLEOTIDE SEQUENCE [LARGE SCALE GENOMIC DNA]</scope>
    <source>
        <strain evidence="3 4">DSM 45175</strain>
    </source>
</reference>
<dbReference type="AlphaFoldDB" id="A0A495JC34"/>
<dbReference type="OrthoDB" id="3785691at2"/>
<evidence type="ECO:0000313" key="3">
    <source>
        <dbReference type="EMBL" id="RKR86570.1"/>
    </source>
</evidence>
<dbReference type="SUPFAM" id="SSF47336">
    <property type="entry name" value="ACP-like"/>
    <property type="match status" value="1"/>
</dbReference>
<keyword evidence="4" id="KW-1185">Reference proteome</keyword>
<dbReference type="InterPro" id="IPR009081">
    <property type="entry name" value="PP-bd_ACP"/>
</dbReference>
<comment type="caution">
    <text evidence="3">The sequence shown here is derived from an EMBL/GenBank/DDBJ whole genome shotgun (WGS) entry which is preliminary data.</text>
</comment>
<proteinExistence type="predicted"/>
<accession>A0A495JC34</accession>
<evidence type="ECO:0000259" key="2">
    <source>
        <dbReference type="PROSITE" id="PS50075"/>
    </source>
</evidence>
<dbReference type="InterPro" id="IPR036736">
    <property type="entry name" value="ACP-like_sf"/>
</dbReference>
<feature type="domain" description="Carrier" evidence="2">
    <location>
        <begin position="6"/>
        <end position="86"/>
    </location>
</feature>